<dbReference type="Pfam" id="PF09862">
    <property type="entry name" value="DUF2089"/>
    <property type="match status" value="1"/>
</dbReference>
<evidence type="ECO:0000313" key="3">
    <source>
        <dbReference type="EMBL" id="BAL53190.1"/>
    </source>
</evidence>
<evidence type="ECO:0000259" key="2">
    <source>
        <dbReference type="Pfam" id="PF22747"/>
    </source>
</evidence>
<dbReference type="InterPro" id="IPR053957">
    <property type="entry name" value="DUF2089_Zn_ribbon"/>
</dbReference>
<protein>
    <submittedName>
        <fullName evidence="3">Hypothetical conserved protein</fullName>
    </submittedName>
</protein>
<reference evidence="3" key="1">
    <citation type="journal article" date="2005" name="Environ. Microbiol.">
        <title>Genetic and functional properties of uncultivated thermophilic crenarchaeotes from a subsurface gold mine as revealed by analysis of genome fragments.</title>
        <authorList>
            <person name="Nunoura T."/>
            <person name="Hirayama H."/>
            <person name="Takami H."/>
            <person name="Oida H."/>
            <person name="Nishi S."/>
            <person name="Shimamura S."/>
            <person name="Suzuki Y."/>
            <person name="Inagaki F."/>
            <person name="Takai K."/>
            <person name="Nealson K.H."/>
            <person name="Horikoshi K."/>
        </authorList>
    </citation>
    <scope>NUCLEOTIDE SEQUENCE</scope>
</reference>
<proteinExistence type="predicted"/>
<name>H5SAK4_9CHLR</name>
<feature type="domain" description="DUF2089" evidence="1">
    <location>
        <begin position="44"/>
        <end position="90"/>
    </location>
</feature>
<evidence type="ECO:0000259" key="1">
    <source>
        <dbReference type="Pfam" id="PF09862"/>
    </source>
</evidence>
<dbReference type="Pfam" id="PF22747">
    <property type="entry name" value="Zn_ribbon_DUF2089"/>
    <property type="match status" value="1"/>
</dbReference>
<gene>
    <name evidence="3" type="ORF">HGMM_F05B10C12</name>
</gene>
<organism evidence="3">
    <name type="scientific">uncultured Chloroflexota bacterium</name>
    <dbReference type="NCBI Taxonomy" id="166587"/>
    <lineage>
        <taxon>Bacteria</taxon>
        <taxon>Bacillati</taxon>
        <taxon>Chloroflexota</taxon>
        <taxon>environmental samples</taxon>
    </lineage>
</organism>
<dbReference type="EMBL" id="AP011651">
    <property type="protein sequence ID" value="BAL53190.1"/>
    <property type="molecule type" value="Genomic_DNA"/>
</dbReference>
<reference evidence="3" key="2">
    <citation type="journal article" date="2012" name="PLoS ONE">
        <title>A Deeply Branching Thermophilic Bacterium with an Ancient Acetyl-CoA Pathway Dominates a Subsurface Ecosystem.</title>
        <authorList>
            <person name="Takami H."/>
            <person name="Noguchi H."/>
            <person name="Takaki Y."/>
            <person name="Uchiyama I."/>
            <person name="Toyoda A."/>
            <person name="Nishi S."/>
            <person name="Chee G.-J."/>
            <person name="Arai W."/>
            <person name="Nunoura T."/>
            <person name="Itoh T."/>
            <person name="Hattori M."/>
            <person name="Takai K."/>
        </authorList>
    </citation>
    <scope>NUCLEOTIDE SEQUENCE</scope>
</reference>
<dbReference type="AlphaFoldDB" id="H5SAK4"/>
<feature type="domain" description="DUF2089" evidence="2">
    <location>
        <begin position="8"/>
        <end position="38"/>
    </location>
</feature>
<accession>H5SAK4</accession>
<sequence length="131" mass="14779">MNRSLAQCPVCGAPLVVTQYHCESCDTRVEGRFASIPFPALASLTPEQVEFMIAFVRCEGKFNRLESEIGLSYPTLRNRLYELIRALGYEPGREEAVTPDESQRRRILEELEAGRITAEQAIQMLRGKEAS</sequence>
<dbReference type="InterPro" id="IPR018658">
    <property type="entry name" value="DUF2089"/>
</dbReference>